<proteinExistence type="predicted"/>
<feature type="compositionally biased region" description="Basic residues" evidence="1">
    <location>
        <begin position="41"/>
        <end position="51"/>
    </location>
</feature>
<dbReference type="AlphaFoldDB" id="A0A182WP99"/>
<protein>
    <submittedName>
        <fullName evidence="2">Uncharacterized protein</fullName>
    </submittedName>
</protein>
<evidence type="ECO:0000256" key="1">
    <source>
        <dbReference type="SAM" id="MobiDB-lite"/>
    </source>
</evidence>
<organism evidence="2 3">
    <name type="scientific">Anopheles minimus</name>
    <dbReference type="NCBI Taxonomy" id="112268"/>
    <lineage>
        <taxon>Eukaryota</taxon>
        <taxon>Metazoa</taxon>
        <taxon>Ecdysozoa</taxon>
        <taxon>Arthropoda</taxon>
        <taxon>Hexapoda</taxon>
        <taxon>Insecta</taxon>
        <taxon>Pterygota</taxon>
        <taxon>Neoptera</taxon>
        <taxon>Endopterygota</taxon>
        <taxon>Diptera</taxon>
        <taxon>Nematocera</taxon>
        <taxon>Culicoidea</taxon>
        <taxon>Culicidae</taxon>
        <taxon>Anophelinae</taxon>
        <taxon>Anopheles</taxon>
    </lineage>
</organism>
<dbReference type="Proteomes" id="UP000075920">
    <property type="component" value="Unassembled WGS sequence"/>
</dbReference>
<evidence type="ECO:0000313" key="3">
    <source>
        <dbReference type="Proteomes" id="UP000075920"/>
    </source>
</evidence>
<name>A0A182WP99_9DIPT</name>
<keyword evidence="3" id="KW-1185">Reference proteome</keyword>
<sequence length="60" mass="7229">MLVFHKDKAKLIKAKERTYESFIQPPVVRPLTVICYVKQNKKKTNKRKEKKTTRDGLYYQ</sequence>
<dbReference type="VEuPathDB" id="VectorBase:AMIN014507"/>
<accession>A0A182WP99</accession>
<reference evidence="3" key="1">
    <citation type="submission" date="2013-03" db="EMBL/GenBank/DDBJ databases">
        <title>The Genome Sequence of Anopheles minimus MINIMUS1.</title>
        <authorList>
            <consortium name="The Broad Institute Genomics Platform"/>
            <person name="Neafsey D.E."/>
            <person name="Walton C."/>
            <person name="Walker B."/>
            <person name="Young S.K."/>
            <person name="Zeng Q."/>
            <person name="Gargeya S."/>
            <person name="Fitzgerald M."/>
            <person name="Haas B."/>
            <person name="Abouelleil A."/>
            <person name="Allen A.W."/>
            <person name="Alvarado L."/>
            <person name="Arachchi H.M."/>
            <person name="Berlin A.M."/>
            <person name="Chapman S.B."/>
            <person name="Gainer-Dewar J."/>
            <person name="Goldberg J."/>
            <person name="Griggs A."/>
            <person name="Gujja S."/>
            <person name="Hansen M."/>
            <person name="Howarth C."/>
            <person name="Imamovic A."/>
            <person name="Ireland A."/>
            <person name="Larimer J."/>
            <person name="McCowan C."/>
            <person name="Murphy C."/>
            <person name="Pearson M."/>
            <person name="Poon T.W."/>
            <person name="Priest M."/>
            <person name="Roberts A."/>
            <person name="Saif S."/>
            <person name="Shea T."/>
            <person name="Sisk P."/>
            <person name="Sykes S."/>
            <person name="Wortman J."/>
            <person name="Nusbaum C."/>
            <person name="Birren B."/>
        </authorList>
    </citation>
    <scope>NUCLEOTIDE SEQUENCE [LARGE SCALE GENOMIC DNA]</scope>
    <source>
        <strain evidence="3">MINIMUS1</strain>
    </source>
</reference>
<feature type="region of interest" description="Disordered" evidence="1">
    <location>
        <begin position="41"/>
        <end position="60"/>
    </location>
</feature>
<evidence type="ECO:0000313" key="2">
    <source>
        <dbReference type="EnsemblMetazoa" id="AMIN014507-PA"/>
    </source>
</evidence>
<reference evidence="2" key="2">
    <citation type="submission" date="2020-05" db="UniProtKB">
        <authorList>
            <consortium name="EnsemblMetazoa"/>
        </authorList>
    </citation>
    <scope>IDENTIFICATION</scope>
    <source>
        <strain evidence="2">MINIMUS1</strain>
    </source>
</reference>
<dbReference type="EnsemblMetazoa" id="AMIN014507-RA">
    <property type="protein sequence ID" value="AMIN014507-PA"/>
    <property type="gene ID" value="AMIN014507"/>
</dbReference>